<dbReference type="InterPro" id="IPR036259">
    <property type="entry name" value="MFS_trans_sf"/>
</dbReference>
<organism evidence="10 11">
    <name type="scientific">Plantactinospora endophytica</name>
    <dbReference type="NCBI Taxonomy" id="673535"/>
    <lineage>
        <taxon>Bacteria</taxon>
        <taxon>Bacillati</taxon>
        <taxon>Actinomycetota</taxon>
        <taxon>Actinomycetes</taxon>
        <taxon>Micromonosporales</taxon>
        <taxon>Micromonosporaceae</taxon>
        <taxon>Plantactinospora</taxon>
    </lineage>
</organism>
<dbReference type="RefSeq" id="WP_203865394.1">
    <property type="nucleotide sequence ID" value="NZ_BONW01000005.1"/>
</dbReference>
<protein>
    <submittedName>
        <fullName evidence="10">MFS transporter</fullName>
    </submittedName>
</protein>
<evidence type="ECO:0000256" key="8">
    <source>
        <dbReference type="SAM" id="Phobius"/>
    </source>
</evidence>
<evidence type="ECO:0000256" key="6">
    <source>
        <dbReference type="ARBA" id="ARBA00023136"/>
    </source>
</evidence>
<feature type="compositionally biased region" description="Basic and acidic residues" evidence="7">
    <location>
        <begin position="424"/>
        <end position="436"/>
    </location>
</feature>
<feature type="transmembrane region" description="Helical" evidence="8">
    <location>
        <begin position="360"/>
        <end position="379"/>
    </location>
</feature>
<evidence type="ECO:0000256" key="2">
    <source>
        <dbReference type="ARBA" id="ARBA00022448"/>
    </source>
</evidence>
<feature type="compositionally biased region" description="Polar residues" evidence="7">
    <location>
        <begin position="438"/>
        <end position="447"/>
    </location>
</feature>
<feature type="region of interest" description="Disordered" evidence="7">
    <location>
        <begin position="410"/>
        <end position="447"/>
    </location>
</feature>
<evidence type="ECO:0000259" key="9">
    <source>
        <dbReference type="PROSITE" id="PS50850"/>
    </source>
</evidence>
<keyword evidence="2" id="KW-0813">Transport</keyword>
<reference evidence="10 11" key="1">
    <citation type="submission" date="2021-01" db="EMBL/GenBank/DDBJ databases">
        <title>Whole genome shotgun sequence of Plantactinospora endophytica NBRC 110450.</title>
        <authorList>
            <person name="Komaki H."/>
            <person name="Tamura T."/>
        </authorList>
    </citation>
    <scope>NUCLEOTIDE SEQUENCE [LARGE SCALE GENOMIC DNA]</scope>
    <source>
        <strain evidence="10 11">NBRC 110450</strain>
    </source>
</reference>
<dbReference type="PANTHER" id="PTHR23513:SF6">
    <property type="entry name" value="MAJOR FACILITATOR SUPERFAMILY ASSOCIATED DOMAIN-CONTAINING PROTEIN"/>
    <property type="match status" value="1"/>
</dbReference>
<evidence type="ECO:0000256" key="4">
    <source>
        <dbReference type="ARBA" id="ARBA00022692"/>
    </source>
</evidence>
<feature type="transmembrane region" description="Helical" evidence="8">
    <location>
        <begin position="93"/>
        <end position="120"/>
    </location>
</feature>
<feature type="transmembrane region" description="Helical" evidence="8">
    <location>
        <begin position="385"/>
        <end position="403"/>
    </location>
</feature>
<feature type="transmembrane region" description="Helical" evidence="8">
    <location>
        <begin position="229"/>
        <end position="253"/>
    </location>
</feature>
<evidence type="ECO:0000256" key="7">
    <source>
        <dbReference type="SAM" id="MobiDB-lite"/>
    </source>
</evidence>
<keyword evidence="4 8" id="KW-0812">Transmembrane</keyword>
<feature type="domain" description="Major facilitator superfamily (MFS) profile" evidence="9">
    <location>
        <begin position="18"/>
        <end position="407"/>
    </location>
</feature>
<sequence length="447" mass="46822">MRPDGSAPDRSPAPLGSRYWRLWTSAGLSNLADGTMRVALPLVAVGLTRSPLLIAGVAFAARLPWLLFALPAGALADRWDRRGTMLGANVVRALLLALLGAAVALDVDTIWALYAVAFAIGVAETSYDTSAQAILPQLVRRDHLPRANGRLYAAELTASEFVGPPLAGFLVAASITAAFAVPAALWVAAVLALLLMPGTFRVERDRTGGIRADILEGLRFVGRHRLLRTFAVMVGVANFAGSAILAVLVLYAVGPDSAMGLSAQAYGVLLTSVAAGSVLGSFVAERVSRRLGRARTLGLTVVGHVLMYGVPAVTTSPVLVGAAFLVGATGGTIWNVITVSLRQRITPDRLLGRANSVNRLVAWGTLPLGAAAGGLLAQFLGLRAVFALMALVQLGLLAGMAVVTDDRMDAAERDADQPGGTRRPMTERGNRRRDGEATPSTRTGSRR</sequence>
<evidence type="ECO:0000313" key="11">
    <source>
        <dbReference type="Proteomes" id="UP000646749"/>
    </source>
</evidence>
<dbReference type="EMBL" id="BONW01000005">
    <property type="protein sequence ID" value="GIG86820.1"/>
    <property type="molecule type" value="Genomic_DNA"/>
</dbReference>
<dbReference type="SUPFAM" id="SSF103473">
    <property type="entry name" value="MFS general substrate transporter"/>
    <property type="match status" value="1"/>
</dbReference>
<dbReference type="Pfam" id="PF05977">
    <property type="entry name" value="MFS_3"/>
    <property type="match status" value="1"/>
</dbReference>
<dbReference type="Gene3D" id="1.20.1250.20">
    <property type="entry name" value="MFS general substrate transporter like domains"/>
    <property type="match status" value="1"/>
</dbReference>
<feature type="transmembrane region" description="Helical" evidence="8">
    <location>
        <begin position="52"/>
        <end position="72"/>
    </location>
</feature>
<keyword evidence="11" id="KW-1185">Reference proteome</keyword>
<comment type="caution">
    <text evidence="10">The sequence shown here is derived from an EMBL/GenBank/DDBJ whole genome shotgun (WGS) entry which is preliminary data.</text>
</comment>
<gene>
    <name evidence="10" type="ORF">Pen02_17560</name>
</gene>
<accession>A0ABQ4DWI0</accession>
<dbReference type="CDD" id="cd06173">
    <property type="entry name" value="MFS_MefA_like"/>
    <property type="match status" value="1"/>
</dbReference>
<feature type="transmembrane region" description="Helical" evidence="8">
    <location>
        <begin position="265"/>
        <end position="284"/>
    </location>
</feature>
<feature type="transmembrane region" description="Helical" evidence="8">
    <location>
        <begin position="296"/>
        <end position="313"/>
    </location>
</feature>
<name>A0ABQ4DWI0_9ACTN</name>
<evidence type="ECO:0000256" key="5">
    <source>
        <dbReference type="ARBA" id="ARBA00022989"/>
    </source>
</evidence>
<keyword evidence="5 8" id="KW-1133">Transmembrane helix</keyword>
<evidence type="ECO:0000313" key="10">
    <source>
        <dbReference type="EMBL" id="GIG86820.1"/>
    </source>
</evidence>
<dbReference type="PROSITE" id="PS50850">
    <property type="entry name" value="MFS"/>
    <property type="match status" value="1"/>
</dbReference>
<evidence type="ECO:0000256" key="1">
    <source>
        <dbReference type="ARBA" id="ARBA00004651"/>
    </source>
</evidence>
<dbReference type="InterPro" id="IPR010290">
    <property type="entry name" value="TM_effector"/>
</dbReference>
<evidence type="ECO:0000256" key="3">
    <source>
        <dbReference type="ARBA" id="ARBA00022475"/>
    </source>
</evidence>
<dbReference type="Proteomes" id="UP000646749">
    <property type="component" value="Unassembled WGS sequence"/>
</dbReference>
<proteinExistence type="predicted"/>
<keyword evidence="6 8" id="KW-0472">Membrane</keyword>
<feature type="transmembrane region" description="Helical" evidence="8">
    <location>
        <begin position="166"/>
        <end position="196"/>
    </location>
</feature>
<feature type="transmembrane region" description="Helical" evidence="8">
    <location>
        <begin position="319"/>
        <end position="339"/>
    </location>
</feature>
<dbReference type="InterPro" id="IPR020846">
    <property type="entry name" value="MFS_dom"/>
</dbReference>
<keyword evidence="3" id="KW-1003">Cell membrane</keyword>
<comment type="subcellular location">
    <subcellularLocation>
        <location evidence="1">Cell membrane</location>
        <topology evidence="1">Multi-pass membrane protein</topology>
    </subcellularLocation>
</comment>
<dbReference type="PANTHER" id="PTHR23513">
    <property type="entry name" value="INTEGRAL MEMBRANE EFFLUX PROTEIN-RELATED"/>
    <property type="match status" value="1"/>
</dbReference>